<dbReference type="EMBL" id="BAABYW010000001">
    <property type="protein sequence ID" value="GAA6407458.1"/>
    <property type="molecule type" value="Genomic_DNA"/>
</dbReference>
<dbReference type="InterPro" id="IPR000182">
    <property type="entry name" value="GNAT_dom"/>
</dbReference>
<dbReference type="CDD" id="cd04301">
    <property type="entry name" value="NAT_SF"/>
    <property type="match status" value="1"/>
</dbReference>
<evidence type="ECO:0000259" key="3">
    <source>
        <dbReference type="PROSITE" id="PS51186"/>
    </source>
</evidence>
<dbReference type="RefSeq" id="WP_095175134.1">
    <property type="nucleotide sequence ID" value="NZ_BAABYW010000001.1"/>
</dbReference>
<keyword evidence="1" id="KW-0808">Transferase</keyword>
<comment type="caution">
    <text evidence="4">The sequence shown here is derived from an EMBL/GenBank/DDBJ whole genome shotgun (WGS) entry which is preliminary data.</text>
</comment>
<dbReference type="PROSITE" id="PS51186">
    <property type="entry name" value="GNAT"/>
    <property type="match status" value="1"/>
</dbReference>
<evidence type="ECO:0000256" key="1">
    <source>
        <dbReference type="ARBA" id="ARBA00022679"/>
    </source>
</evidence>
<reference evidence="4 5" key="1">
    <citation type="submission" date="2024-04" db="EMBL/GenBank/DDBJ databases">
        <title>Defined microbial consortia suppress multidrug-resistant proinflammatory Enterobacteriaceae via ecological control.</title>
        <authorList>
            <person name="Furuichi M."/>
            <person name="Kawaguchi T."/>
            <person name="Pust M."/>
            <person name="Yasuma K."/>
            <person name="Plichta D."/>
            <person name="Hasegawa N."/>
            <person name="Ohya T."/>
            <person name="Bhattarai S."/>
            <person name="Sasajima S."/>
            <person name="Aoto Y."/>
            <person name="Tuganbaev T."/>
            <person name="Yaginuma M."/>
            <person name="Ueda M."/>
            <person name="Okahashi N."/>
            <person name="Amafuji K."/>
            <person name="Kiridooshi Y."/>
            <person name="Sugita K."/>
            <person name="Strazar M."/>
            <person name="Skelly A."/>
            <person name="Suda W."/>
            <person name="Hattori M."/>
            <person name="Nakamoto N."/>
            <person name="Caballero S."/>
            <person name="Norman J."/>
            <person name="Olle B."/>
            <person name="Tanoue T."/>
            <person name="Arita M."/>
            <person name="Bucci V."/>
            <person name="Atarashi K."/>
            <person name="Xavier R."/>
            <person name="Honda K."/>
        </authorList>
    </citation>
    <scope>NUCLEOTIDE SEQUENCE [LARGE SCALE GENOMIC DNA]</scope>
    <source>
        <strain evidence="5">k04-0078-D8-1</strain>
    </source>
</reference>
<accession>A0ABQ0B7M7</accession>
<evidence type="ECO:0000256" key="2">
    <source>
        <dbReference type="ARBA" id="ARBA00023315"/>
    </source>
</evidence>
<evidence type="ECO:0000313" key="4">
    <source>
        <dbReference type="EMBL" id="GAA6407458.1"/>
    </source>
</evidence>
<feature type="domain" description="N-acetyltransferase" evidence="3">
    <location>
        <begin position="19"/>
        <end position="151"/>
    </location>
</feature>
<dbReference type="InterPro" id="IPR016181">
    <property type="entry name" value="Acyl_CoA_acyltransferase"/>
</dbReference>
<sequence length="151" mass="17528">MEIIVHTMEYSGEAIHSPLILRNYLSSDYSQYQEIYNECFSDMRTALCLNPINCCDTEADLIQKHPNVFILEKNHNLIGSVAIHGNEIDDLIVAKQYQRKGYGELLLKFAVSFLQKNKVSPIRLHVADWNQRALKMYIKNNFKIIHTKTIN</sequence>
<dbReference type="Gene3D" id="3.40.630.30">
    <property type="match status" value="1"/>
</dbReference>
<keyword evidence="2" id="KW-0012">Acyltransferase</keyword>
<dbReference type="Pfam" id="PF00583">
    <property type="entry name" value="Acetyltransf_1"/>
    <property type="match status" value="1"/>
</dbReference>
<dbReference type="PANTHER" id="PTHR43420">
    <property type="entry name" value="ACETYLTRANSFERASE"/>
    <property type="match status" value="1"/>
</dbReference>
<gene>
    <name evidence="4" type="ORF">K040078D81_15750</name>
</gene>
<keyword evidence="5" id="KW-1185">Reference proteome</keyword>
<proteinExistence type="predicted"/>
<dbReference type="SUPFAM" id="SSF55729">
    <property type="entry name" value="Acyl-CoA N-acyltransferases (Nat)"/>
    <property type="match status" value="1"/>
</dbReference>
<name>A0ABQ0B7M7_9FIRM</name>
<dbReference type="InterPro" id="IPR050680">
    <property type="entry name" value="YpeA/RimI_acetyltransf"/>
</dbReference>
<protein>
    <recommendedName>
        <fullName evidence="3">N-acetyltransferase domain-containing protein</fullName>
    </recommendedName>
</protein>
<dbReference type="Proteomes" id="UP001600943">
    <property type="component" value="Unassembled WGS sequence"/>
</dbReference>
<evidence type="ECO:0000313" key="5">
    <source>
        <dbReference type="Proteomes" id="UP001600943"/>
    </source>
</evidence>
<organism evidence="4 5">
    <name type="scientific">Blautia hominis</name>
    <dbReference type="NCBI Taxonomy" id="2025493"/>
    <lineage>
        <taxon>Bacteria</taxon>
        <taxon>Bacillati</taxon>
        <taxon>Bacillota</taxon>
        <taxon>Clostridia</taxon>
        <taxon>Lachnospirales</taxon>
        <taxon>Lachnospiraceae</taxon>
        <taxon>Blautia</taxon>
    </lineage>
</organism>